<keyword evidence="4" id="KW-0808">Transferase</keyword>
<keyword evidence="2" id="KW-0645">Protease</keyword>
<feature type="compositionally biased region" description="Gly residues" evidence="9">
    <location>
        <begin position="871"/>
        <end position="889"/>
    </location>
</feature>
<dbReference type="GO" id="GO:0009252">
    <property type="term" value="P:peptidoglycan biosynthetic process"/>
    <property type="evidence" value="ECO:0007669"/>
    <property type="project" value="TreeGrafter"/>
</dbReference>
<evidence type="ECO:0000256" key="2">
    <source>
        <dbReference type="ARBA" id="ARBA00022670"/>
    </source>
</evidence>
<dbReference type="RefSeq" id="WP_203656022.1">
    <property type="nucleotide sequence ID" value="NZ_BONR01000003.1"/>
</dbReference>
<dbReference type="InterPro" id="IPR012338">
    <property type="entry name" value="Beta-lactam/transpept-like"/>
</dbReference>
<dbReference type="Proteomes" id="UP000652354">
    <property type="component" value="Unassembled WGS sequence"/>
</dbReference>
<dbReference type="InterPro" id="IPR036950">
    <property type="entry name" value="PBP_transglycosylase"/>
</dbReference>
<dbReference type="PANTHER" id="PTHR32282:SF33">
    <property type="entry name" value="PEPTIDOGLYCAN GLYCOSYLTRANSFERASE"/>
    <property type="match status" value="1"/>
</dbReference>
<reference evidence="12" key="1">
    <citation type="submission" date="2021-01" db="EMBL/GenBank/DDBJ databases">
        <title>Whole genome shotgun sequence of Demequina activiva NBRC 110675.</title>
        <authorList>
            <person name="Komaki H."/>
            <person name="Tamura T."/>
        </authorList>
    </citation>
    <scope>NUCLEOTIDE SEQUENCE</scope>
    <source>
        <strain evidence="12">NBRC 110675</strain>
    </source>
</reference>
<dbReference type="Pfam" id="PF00912">
    <property type="entry name" value="Transgly"/>
    <property type="match status" value="1"/>
</dbReference>
<feature type="region of interest" description="Disordered" evidence="9">
    <location>
        <begin position="634"/>
        <end position="655"/>
    </location>
</feature>
<dbReference type="SUPFAM" id="SSF53955">
    <property type="entry name" value="Lysozyme-like"/>
    <property type="match status" value="1"/>
</dbReference>
<comment type="catalytic activity">
    <reaction evidence="7">
        <text>Preferential cleavage: (Ac)2-L-Lys-D-Ala-|-D-Ala. Also transpeptidation of peptidyl-alanyl moieties that are N-acyl substituents of D-alanine.</text>
        <dbReference type="EC" id="3.4.16.4"/>
    </reaction>
</comment>
<evidence type="ECO:0000256" key="4">
    <source>
        <dbReference type="ARBA" id="ARBA00022679"/>
    </source>
</evidence>
<dbReference type="SMART" id="SM00740">
    <property type="entry name" value="PASTA"/>
    <property type="match status" value="1"/>
</dbReference>
<keyword evidence="5" id="KW-0378">Hydrolase</keyword>
<evidence type="ECO:0000256" key="10">
    <source>
        <dbReference type="SAM" id="Phobius"/>
    </source>
</evidence>
<feature type="domain" description="PASTA" evidence="11">
    <location>
        <begin position="732"/>
        <end position="799"/>
    </location>
</feature>
<dbReference type="InterPro" id="IPR005543">
    <property type="entry name" value="PASTA_dom"/>
</dbReference>
<dbReference type="Pfam" id="PF00905">
    <property type="entry name" value="Transpeptidase"/>
    <property type="match status" value="1"/>
</dbReference>
<keyword evidence="10" id="KW-0812">Transmembrane</keyword>
<keyword evidence="3" id="KW-0328">Glycosyltransferase</keyword>
<dbReference type="InterPro" id="IPR001264">
    <property type="entry name" value="Glyco_trans_51"/>
</dbReference>
<proteinExistence type="predicted"/>
<dbReference type="Gene3D" id="3.30.10.20">
    <property type="match status" value="1"/>
</dbReference>
<dbReference type="InterPro" id="IPR001460">
    <property type="entry name" value="PCN-bd_Tpept"/>
</dbReference>
<feature type="compositionally biased region" description="Polar residues" evidence="9">
    <location>
        <begin position="831"/>
        <end position="841"/>
    </location>
</feature>
<keyword evidence="1 12" id="KW-0121">Carboxypeptidase</keyword>
<dbReference type="Gene3D" id="1.10.3810.10">
    <property type="entry name" value="Biosynthetic peptidoglycan transglycosylase-like"/>
    <property type="match status" value="1"/>
</dbReference>
<dbReference type="InterPro" id="IPR023346">
    <property type="entry name" value="Lysozyme-like_dom_sf"/>
</dbReference>
<evidence type="ECO:0000256" key="6">
    <source>
        <dbReference type="ARBA" id="ARBA00023268"/>
    </source>
</evidence>
<dbReference type="PROSITE" id="PS51178">
    <property type="entry name" value="PASTA"/>
    <property type="match status" value="1"/>
</dbReference>
<feature type="region of interest" description="Disordered" evidence="9">
    <location>
        <begin position="820"/>
        <end position="889"/>
    </location>
</feature>
<protein>
    <submittedName>
        <fullName evidence="12">Carboxypeptidase</fullName>
    </submittedName>
</protein>
<dbReference type="Pfam" id="PF03793">
    <property type="entry name" value="PASTA"/>
    <property type="match status" value="1"/>
</dbReference>
<organism evidence="12 13">
    <name type="scientific">Demequina activiva</name>
    <dbReference type="NCBI Taxonomy" id="1582364"/>
    <lineage>
        <taxon>Bacteria</taxon>
        <taxon>Bacillati</taxon>
        <taxon>Actinomycetota</taxon>
        <taxon>Actinomycetes</taxon>
        <taxon>Micrococcales</taxon>
        <taxon>Demequinaceae</taxon>
        <taxon>Demequina</taxon>
    </lineage>
</organism>
<evidence type="ECO:0000313" key="13">
    <source>
        <dbReference type="Proteomes" id="UP000652354"/>
    </source>
</evidence>
<name>A0A919Q4Y7_9MICO</name>
<evidence type="ECO:0000256" key="5">
    <source>
        <dbReference type="ARBA" id="ARBA00022801"/>
    </source>
</evidence>
<dbReference type="GO" id="GO:0030288">
    <property type="term" value="C:outer membrane-bounded periplasmic space"/>
    <property type="evidence" value="ECO:0007669"/>
    <property type="project" value="TreeGrafter"/>
</dbReference>
<dbReference type="GO" id="GO:0006508">
    <property type="term" value="P:proteolysis"/>
    <property type="evidence" value="ECO:0007669"/>
    <property type="project" value="UniProtKB-KW"/>
</dbReference>
<evidence type="ECO:0000256" key="3">
    <source>
        <dbReference type="ARBA" id="ARBA00022676"/>
    </source>
</evidence>
<dbReference type="GO" id="GO:0008658">
    <property type="term" value="F:penicillin binding"/>
    <property type="evidence" value="ECO:0007669"/>
    <property type="project" value="InterPro"/>
</dbReference>
<comment type="caution">
    <text evidence="12">The sequence shown here is derived from an EMBL/GenBank/DDBJ whole genome shotgun (WGS) entry which is preliminary data.</text>
</comment>
<dbReference type="GO" id="GO:0008955">
    <property type="term" value="F:peptidoglycan glycosyltransferase activity"/>
    <property type="evidence" value="ECO:0007669"/>
    <property type="project" value="UniProtKB-EC"/>
</dbReference>
<keyword evidence="6" id="KW-0511">Multifunctional enzyme</keyword>
<feature type="transmembrane region" description="Helical" evidence="10">
    <location>
        <begin position="20"/>
        <end position="46"/>
    </location>
</feature>
<dbReference type="SUPFAM" id="SSF56601">
    <property type="entry name" value="beta-lactamase/transpeptidase-like"/>
    <property type="match status" value="1"/>
</dbReference>
<comment type="catalytic activity">
    <reaction evidence="8">
        <text>[GlcNAc-(1-&gt;4)-Mur2Ac(oyl-L-Ala-gamma-D-Glu-L-Lys-D-Ala-D-Ala)](n)-di-trans,octa-cis-undecaprenyl diphosphate + beta-D-GlcNAc-(1-&gt;4)-Mur2Ac(oyl-L-Ala-gamma-D-Glu-L-Lys-D-Ala-D-Ala)-di-trans,octa-cis-undecaprenyl diphosphate = [GlcNAc-(1-&gt;4)-Mur2Ac(oyl-L-Ala-gamma-D-Glu-L-Lys-D-Ala-D-Ala)](n+1)-di-trans,octa-cis-undecaprenyl diphosphate + di-trans,octa-cis-undecaprenyl diphosphate + H(+)</text>
        <dbReference type="Rhea" id="RHEA:23708"/>
        <dbReference type="Rhea" id="RHEA-COMP:9602"/>
        <dbReference type="Rhea" id="RHEA-COMP:9603"/>
        <dbReference type="ChEBI" id="CHEBI:15378"/>
        <dbReference type="ChEBI" id="CHEBI:58405"/>
        <dbReference type="ChEBI" id="CHEBI:60033"/>
        <dbReference type="ChEBI" id="CHEBI:78435"/>
        <dbReference type="EC" id="2.4.99.28"/>
    </reaction>
</comment>
<accession>A0A919Q4Y7</accession>
<dbReference type="CDD" id="cd06577">
    <property type="entry name" value="PASTA_pknB"/>
    <property type="match status" value="1"/>
</dbReference>
<keyword evidence="13" id="KW-1185">Reference proteome</keyword>
<sequence>MGLFTSRRARRDGHVTVVQLLSALVMFVAFAVIGGFLLAGIALPAVTVAGSAANSSVELFEELPDELVDVTLPQQSNIYARDGKTLLATFYVQNRVVVPLEEISPWMQMAVVAVEDRRFWEHHGVDGEGILAAAYKNVAQDSNAGASTLTQQLIKNRILQKAIAEEDNEAIKEATEASLPRKIREWRLALAFEDNLDQRLGDQCSGSDPAVDCGKEEILQQYLNIAQFGTNIYGVEAAAQYYFSKSAAELSAIEAATIAGVTQNPSKWDPTRTFDTDDGVLDNYENAQFRRDTVLLTMNEEEMITDEELDTYVAVPIEETLDVSRPKFSCSASAIAPFFCDYVTKIIDQHEVFNSDGKSGEDLLWTGGLDIVTTLDPIKQKIANQELRETLPEDDESGYAMAMVALDPDTGQILAMAQNREFDPAAKAPNSTSINYSTDRAFGGSRGFSPGSTFKPVILAEWLNSGHGLRQVVTGNIREYDDGDWVDSCEGPVQFYGDPWKPGNTGNTGARSQSVLQATANSVNTSYVAMASQLDLCNIADMAESLGFKRADGAPFEKIPSATLGTQNASPLTMASVMQTFANEGIHCEPISILSISQPDGTPVDVPQEECRQAISAELAAGVSYAMQEVMTDGSGQTNQLNGRPSAGKTGTSQDNAHTWFAGFTPQLVSVVWLGNPDEDDPQQFKTIGGRYEDYFYGSTLALPTWQAFMNRALEGKEVMQFPEVSDEMLNGVPVTVPNLFGRSESTARFLAAEAGFRLQVSDKRVFSNQVESGAVAGQSPGSGGKMTPGSTITVYLATDSLPSWWYNWPSGWDRTKAPDDYWGSTWPPESFQQNPPNGWVQQCEDPNDAWNEDKNQPCPGFDEDGQPSDKGGGNGGGGNGGPGRNDDD</sequence>
<dbReference type="Gene3D" id="3.40.710.10">
    <property type="entry name" value="DD-peptidase/beta-lactamase superfamily"/>
    <property type="match status" value="1"/>
</dbReference>
<evidence type="ECO:0000256" key="8">
    <source>
        <dbReference type="ARBA" id="ARBA00049902"/>
    </source>
</evidence>
<evidence type="ECO:0000259" key="11">
    <source>
        <dbReference type="PROSITE" id="PS51178"/>
    </source>
</evidence>
<dbReference type="InterPro" id="IPR050396">
    <property type="entry name" value="Glycosyltr_51/Transpeptidase"/>
</dbReference>
<evidence type="ECO:0000256" key="9">
    <source>
        <dbReference type="SAM" id="MobiDB-lite"/>
    </source>
</evidence>
<evidence type="ECO:0000256" key="1">
    <source>
        <dbReference type="ARBA" id="ARBA00022645"/>
    </source>
</evidence>
<keyword evidence="10" id="KW-0472">Membrane</keyword>
<evidence type="ECO:0000256" key="7">
    <source>
        <dbReference type="ARBA" id="ARBA00034000"/>
    </source>
</evidence>
<dbReference type="GO" id="GO:0009002">
    <property type="term" value="F:serine-type D-Ala-D-Ala carboxypeptidase activity"/>
    <property type="evidence" value="ECO:0007669"/>
    <property type="project" value="UniProtKB-EC"/>
</dbReference>
<gene>
    <name evidence="12" type="ORF">Dac01nite_17330</name>
</gene>
<dbReference type="AlphaFoldDB" id="A0A919Q4Y7"/>
<dbReference type="EMBL" id="BONR01000003">
    <property type="protein sequence ID" value="GIG54981.1"/>
    <property type="molecule type" value="Genomic_DNA"/>
</dbReference>
<dbReference type="PANTHER" id="PTHR32282">
    <property type="entry name" value="BINDING PROTEIN TRANSPEPTIDASE, PUTATIVE-RELATED"/>
    <property type="match status" value="1"/>
</dbReference>
<keyword evidence="10" id="KW-1133">Transmembrane helix</keyword>
<evidence type="ECO:0000313" key="12">
    <source>
        <dbReference type="EMBL" id="GIG54981.1"/>
    </source>
</evidence>